<gene>
    <name evidence="1" type="ORF">C8E83_3147</name>
</gene>
<evidence type="ECO:0000313" key="2">
    <source>
        <dbReference type="Proteomes" id="UP000280008"/>
    </source>
</evidence>
<comment type="caution">
    <text evidence="1">The sequence shown here is derived from an EMBL/GenBank/DDBJ whole genome shotgun (WGS) entry which is preliminary data.</text>
</comment>
<keyword evidence="2" id="KW-1185">Reference proteome</keyword>
<dbReference type="EMBL" id="RBKS01000001">
    <property type="protein sequence ID" value="RKR75983.1"/>
    <property type="molecule type" value="Genomic_DNA"/>
</dbReference>
<organism evidence="1 2">
    <name type="scientific">Frondihabitans australicus</name>
    <dbReference type="NCBI Taxonomy" id="386892"/>
    <lineage>
        <taxon>Bacteria</taxon>
        <taxon>Bacillati</taxon>
        <taxon>Actinomycetota</taxon>
        <taxon>Actinomycetes</taxon>
        <taxon>Micrococcales</taxon>
        <taxon>Microbacteriaceae</taxon>
        <taxon>Frondihabitans</taxon>
    </lineage>
</organism>
<evidence type="ECO:0000313" key="1">
    <source>
        <dbReference type="EMBL" id="RKR75983.1"/>
    </source>
</evidence>
<proteinExistence type="predicted"/>
<dbReference type="Proteomes" id="UP000280008">
    <property type="component" value="Unassembled WGS sequence"/>
</dbReference>
<name>A0A495IJ25_9MICO</name>
<reference evidence="1 2" key="1">
    <citation type="submission" date="2018-10" db="EMBL/GenBank/DDBJ databases">
        <title>Sequencing the genomes of 1000 actinobacteria strains.</title>
        <authorList>
            <person name="Klenk H.-P."/>
        </authorList>
    </citation>
    <scope>NUCLEOTIDE SEQUENCE [LARGE SCALE GENOMIC DNA]</scope>
    <source>
        <strain evidence="1 2">DSM 17894</strain>
    </source>
</reference>
<dbReference type="AlphaFoldDB" id="A0A495IJ25"/>
<accession>A0A495IJ25</accession>
<protein>
    <submittedName>
        <fullName evidence="1">Uncharacterized protein</fullName>
    </submittedName>
</protein>
<sequence>MTTTNPIVRALSAIVTEARHASNGVVARPAGRR</sequence>